<evidence type="ECO:0000313" key="1">
    <source>
        <dbReference type="EMBL" id="KAF5828857.1"/>
    </source>
</evidence>
<comment type="caution">
    <text evidence="1">The sequence shown here is derived from an EMBL/GenBank/DDBJ whole genome shotgun (WGS) entry which is preliminary data.</text>
</comment>
<dbReference type="Proteomes" id="UP000815325">
    <property type="component" value="Unassembled WGS sequence"/>
</dbReference>
<evidence type="ECO:0000313" key="2">
    <source>
        <dbReference type="Proteomes" id="UP000815325"/>
    </source>
</evidence>
<dbReference type="SUPFAM" id="SSF63763">
    <property type="entry name" value="SAND domain-like"/>
    <property type="match status" value="1"/>
</dbReference>
<keyword evidence="2" id="KW-1185">Reference proteome</keyword>
<protein>
    <recommendedName>
        <fullName evidence="3">Encoded protein</fullName>
    </recommendedName>
</protein>
<name>A0ABQ7G2M2_DUNSA</name>
<gene>
    <name evidence="1" type="ORF">DUNSADRAFT_16976</name>
</gene>
<dbReference type="EMBL" id="MU070237">
    <property type="protein sequence ID" value="KAF5828857.1"/>
    <property type="molecule type" value="Genomic_DNA"/>
</dbReference>
<proteinExistence type="predicted"/>
<reference evidence="1" key="1">
    <citation type="submission" date="2017-08" db="EMBL/GenBank/DDBJ databases">
        <authorList>
            <person name="Polle J.E."/>
            <person name="Barry K."/>
            <person name="Cushman J."/>
            <person name="Schmutz J."/>
            <person name="Tran D."/>
            <person name="Hathwaick L.T."/>
            <person name="Yim W.C."/>
            <person name="Jenkins J."/>
            <person name="Mckie-Krisberg Z.M."/>
            <person name="Prochnik S."/>
            <person name="Lindquist E."/>
            <person name="Dockter R.B."/>
            <person name="Adam C."/>
            <person name="Molina H."/>
            <person name="Bunkerborg J."/>
            <person name="Jin E."/>
            <person name="Buchheim M."/>
            <person name="Magnuson J."/>
        </authorList>
    </citation>
    <scope>NUCLEOTIDE SEQUENCE</scope>
    <source>
        <strain evidence="1">CCAP 19/18</strain>
    </source>
</reference>
<organism evidence="1 2">
    <name type="scientific">Dunaliella salina</name>
    <name type="common">Green alga</name>
    <name type="synonym">Protococcus salinus</name>
    <dbReference type="NCBI Taxonomy" id="3046"/>
    <lineage>
        <taxon>Eukaryota</taxon>
        <taxon>Viridiplantae</taxon>
        <taxon>Chlorophyta</taxon>
        <taxon>core chlorophytes</taxon>
        <taxon>Chlorophyceae</taxon>
        <taxon>CS clade</taxon>
        <taxon>Chlamydomonadales</taxon>
        <taxon>Dunaliellaceae</taxon>
        <taxon>Dunaliella</taxon>
    </lineage>
</organism>
<accession>A0ABQ7G2M2</accession>
<dbReference type="Gene3D" id="3.10.390.10">
    <property type="entry name" value="SAND domain-like"/>
    <property type="match status" value="1"/>
</dbReference>
<sequence>MQRNRKSMDFPRAPVPVRCGGLRGTMLWDDGTVLFKKEGDEALLTGKQFEILAGKGANKKW</sequence>
<dbReference type="InterPro" id="IPR010919">
    <property type="entry name" value="SAND-like_dom_sf"/>
</dbReference>
<evidence type="ECO:0008006" key="3">
    <source>
        <dbReference type="Google" id="ProtNLM"/>
    </source>
</evidence>